<protein>
    <recommendedName>
        <fullName evidence="4">FtsX extracellular domain-containing protein</fullName>
    </recommendedName>
</protein>
<accession>A0ABU0YGM4</accession>
<evidence type="ECO:0000313" key="3">
    <source>
        <dbReference type="Proteomes" id="UP001230156"/>
    </source>
</evidence>
<feature type="transmembrane region" description="Helical" evidence="1">
    <location>
        <begin position="21"/>
        <end position="44"/>
    </location>
</feature>
<evidence type="ECO:0000313" key="2">
    <source>
        <dbReference type="EMBL" id="MDQ7246871.1"/>
    </source>
</evidence>
<keyword evidence="3" id="KW-1185">Reference proteome</keyword>
<reference evidence="3" key="1">
    <citation type="submission" date="2023-08" db="EMBL/GenBank/DDBJ databases">
        <title>Rhodospirillaceae gen. nov., a novel taxon isolated from the Yangtze River Yuezi River estuary sludge.</title>
        <authorList>
            <person name="Ruan L."/>
        </authorList>
    </citation>
    <scope>NUCLEOTIDE SEQUENCE [LARGE SCALE GENOMIC DNA]</scope>
    <source>
        <strain evidence="3">R-7</strain>
    </source>
</reference>
<organism evidence="2 3">
    <name type="scientific">Dongia sedimenti</name>
    <dbReference type="NCBI Taxonomy" id="3064282"/>
    <lineage>
        <taxon>Bacteria</taxon>
        <taxon>Pseudomonadati</taxon>
        <taxon>Pseudomonadota</taxon>
        <taxon>Alphaproteobacteria</taxon>
        <taxon>Rhodospirillales</taxon>
        <taxon>Dongiaceae</taxon>
        <taxon>Dongia</taxon>
    </lineage>
</organism>
<dbReference type="RefSeq" id="WP_379954287.1">
    <property type="nucleotide sequence ID" value="NZ_JAUYVI010000002.1"/>
</dbReference>
<evidence type="ECO:0000256" key="1">
    <source>
        <dbReference type="SAM" id="Phobius"/>
    </source>
</evidence>
<evidence type="ECO:0008006" key="4">
    <source>
        <dbReference type="Google" id="ProtNLM"/>
    </source>
</evidence>
<gene>
    <name evidence="2" type="ORF">Q8A70_04315</name>
</gene>
<keyword evidence="1" id="KW-1133">Transmembrane helix</keyword>
<keyword evidence="1" id="KW-0472">Membrane</keyword>
<dbReference type="EMBL" id="JAUYVI010000002">
    <property type="protein sequence ID" value="MDQ7246871.1"/>
    <property type="molecule type" value="Genomic_DNA"/>
</dbReference>
<sequence length="258" mass="27998">MRDRLKRGAILLRHCRIKCCALAGLRAVGLLKALVLIGCFAALLSAELRPSFAQSSECESQQIASLIQKFAPTTKAPLSVFLVRAETVDAKDFSDISGALNALNSRGGSPIGKVDLAEARSTGEVEQLYLGRSKTLDEFVIVDSIFQSGESPKYNDLLTSNRNSKFDEHTVVTVDSFPKIPDKAVVVQVSSSRQPQRVALLVEAVSALVLWPALASSDDFMQYMSQLTSGEHGQDEPTPGLWATRDKLIVNCMLSNAK</sequence>
<dbReference type="Proteomes" id="UP001230156">
    <property type="component" value="Unassembled WGS sequence"/>
</dbReference>
<proteinExistence type="predicted"/>
<name>A0ABU0YGM4_9PROT</name>
<comment type="caution">
    <text evidence="2">The sequence shown here is derived from an EMBL/GenBank/DDBJ whole genome shotgun (WGS) entry which is preliminary data.</text>
</comment>
<keyword evidence="1" id="KW-0812">Transmembrane</keyword>